<keyword evidence="2" id="KW-0645">Protease</keyword>
<feature type="binding site" evidence="7">
    <location>
        <position position="215"/>
    </location>
    <ligand>
        <name>Zn(2+)</name>
        <dbReference type="ChEBI" id="CHEBI:29105"/>
        <label>2</label>
    </ligand>
</feature>
<dbReference type="Gene3D" id="1.10.150.900">
    <property type="match status" value="1"/>
</dbReference>
<dbReference type="SUPFAM" id="SSF55031">
    <property type="entry name" value="Bacterial exopeptidase dimerisation domain"/>
    <property type="match status" value="1"/>
</dbReference>
<evidence type="ECO:0000256" key="8">
    <source>
        <dbReference type="SAM" id="Phobius"/>
    </source>
</evidence>
<reference evidence="10 11" key="1">
    <citation type="journal article" date="2018" name="Sci. Rep.">
        <title>Genome sequence of the cauliflower mushroom Sparassis crispa (Hanabiratake) and its association with beneficial usage.</title>
        <authorList>
            <person name="Kiyama R."/>
            <person name="Furutani Y."/>
            <person name="Kawaguchi K."/>
            <person name="Nakanishi T."/>
        </authorList>
    </citation>
    <scope>NUCLEOTIDE SEQUENCE [LARGE SCALE GENOMIC DNA]</scope>
</reference>
<dbReference type="Gene3D" id="3.30.70.360">
    <property type="match status" value="1"/>
</dbReference>
<evidence type="ECO:0000313" key="11">
    <source>
        <dbReference type="Proteomes" id="UP000287166"/>
    </source>
</evidence>
<evidence type="ECO:0000256" key="3">
    <source>
        <dbReference type="ARBA" id="ARBA00022723"/>
    </source>
</evidence>
<dbReference type="InterPro" id="IPR002933">
    <property type="entry name" value="Peptidase_M20"/>
</dbReference>
<evidence type="ECO:0000256" key="6">
    <source>
        <dbReference type="PIRSR" id="PIRSR037217-1"/>
    </source>
</evidence>
<evidence type="ECO:0000256" key="5">
    <source>
        <dbReference type="ARBA" id="ARBA00022833"/>
    </source>
</evidence>
<comment type="caution">
    <text evidence="10">The sequence shown here is derived from an EMBL/GenBank/DDBJ whole genome shotgun (WGS) entry which is preliminary data.</text>
</comment>
<feature type="binding site" evidence="7">
    <location>
        <position position="250"/>
    </location>
    <ligand>
        <name>Zn(2+)</name>
        <dbReference type="ChEBI" id="CHEBI:29105"/>
        <label>1</label>
    </ligand>
</feature>
<feature type="binding site" evidence="7">
    <location>
        <position position="562"/>
    </location>
    <ligand>
        <name>Zn(2+)</name>
        <dbReference type="ChEBI" id="CHEBI:29105"/>
        <label>1</label>
    </ligand>
</feature>
<dbReference type="RefSeq" id="XP_027617493.1">
    <property type="nucleotide sequence ID" value="XM_027761692.1"/>
</dbReference>
<dbReference type="InterPro" id="IPR047177">
    <property type="entry name" value="Pept_M20A"/>
</dbReference>
<dbReference type="STRING" id="139825.A0A401GWK3"/>
<dbReference type="AlphaFoldDB" id="A0A401GWK3"/>
<feature type="active site" evidence="6">
    <location>
        <position position="182"/>
    </location>
</feature>
<keyword evidence="5 7" id="KW-0862">Zinc</keyword>
<dbReference type="InterPro" id="IPR017141">
    <property type="entry name" value="Pept_M20_carboxypep"/>
</dbReference>
<dbReference type="PANTHER" id="PTHR45962">
    <property type="entry name" value="N-FATTY-ACYL-AMINO ACID SYNTHASE/HYDROLASE PM20D1"/>
    <property type="match status" value="1"/>
</dbReference>
<dbReference type="EMBL" id="BFAD01000009">
    <property type="protein sequence ID" value="GBE86580.1"/>
    <property type="molecule type" value="Genomic_DNA"/>
</dbReference>
<keyword evidence="11" id="KW-1185">Reference proteome</keyword>
<keyword evidence="10" id="KW-0121">Carboxypeptidase</keyword>
<dbReference type="InterPro" id="IPR036264">
    <property type="entry name" value="Bact_exopeptidase_dim_dom"/>
</dbReference>
<feature type="domain" description="Peptidase M20 dimerisation" evidence="9">
    <location>
        <begin position="296"/>
        <end position="449"/>
    </location>
</feature>
<feature type="transmembrane region" description="Helical" evidence="8">
    <location>
        <begin position="31"/>
        <end position="50"/>
    </location>
</feature>
<evidence type="ECO:0000313" key="10">
    <source>
        <dbReference type="EMBL" id="GBE86580.1"/>
    </source>
</evidence>
<dbReference type="Pfam" id="PF01546">
    <property type="entry name" value="Peptidase_M20"/>
    <property type="match status" value="1"/>
</dbReference>
<dbReference type="GO" id="GO:0004181">
    <property type="term" value="F:metallocarboxypeptidase activity"/>
    <property type="evidence" value="ECO:0007669"/>
    <property type="project" value="InterPro"/>
</dbReference>
<feature type="active site" description="Proton acceptor" evidence="6">
    <location>
        <position position="249"/>
    </location>
</feature>
<dbReference type="PIRSF" id="PIRSF037217">
    <property type="entry name" value="Carboxypeptidase_S"/>
    <property type="match status" value="1"/>
</dbReference>
<evidence type="ECO:0000256" key="7">
    <source>
        <dbReference type="PIRSR" id="PIRSR037217-2"/>
    </source>
</evidence>
<gene>
    <name evidence="10" type="ORF">SCP_0904590</name>
</gene>
<feature type="binding site" evidence="7">
    <location>
        <position position="278"/>
    </location>
    <ligand>
        <name>Zn(2+)</name>
        <dbReference type="ChEBI" id="CHEBI:29105"/>
        <label>2</label>
    </ligand>
</feature>
<dbReference type="CDD" id="cd05674">
    <property type="entry name" value="M20_yscS"/>
    <property type="match status" value="1"/>
</dbReference>
<dbReference type="GO" id="GO:0051603">
    <property type="term" value="P:proteolysis involved in protein catabolic process"/>
    <property type="evidence" value="ECO:0007669"/>
    <property type="project" value="TreeGrafter"/>
</dbReference>
<evidence type="ECO:0000256" key="1">
    <source>
        <dbReference type="ARBA" id="ARBA00006247"/>
    </source>
</evidence>
<dbReference type="GO" id="GO:0000328">
    <property type="term" value="C:fungal-type vacuole lumen"/>
    <property type="evidence" value="ECO:0007669"/>
    <property type="project" value="TreeGrafter"/>
</dbReference>
<dbReference type="OrthoDB" id="3064516at2759"/>
<evidence type="ECO:0000256" key="4">
    <source>
        <dbReference type="ARBA" id="ARBA00022801"/>
    </source>
</evidence>
<dbReference type="GeneID" id="38783497"/>
<protein>
    <submittedName>
        <fullName evidence="10">Carboxypeptidase S</fullName>
    </submittedName>
</protein>
<comment type="similarity">
    <text evidence="1">Belongs to the peptidase M20A family.</text>
</comment>
<keyword evidence="8" id="KW-1133">Transmembrane helix</keyword>
<keyword evidence="3 7" id="KW-0479">Metal-binding</keyword>
<dbReference type="InterPro" id="IPR001261">
    <property type="entry name" value="ArgE/DapE_CS"/>
</dbReference>
<dbReference type="SUPFAM" id="SSF53187">
    <property type="entry name" value="Zn-dependent exopeptidases"/>
    <property type="match status" value="1"/>
</dbReference>
<dbReference type="PANTHER" id="PTHR45962:SF1">
    <property type="entry name" value="N-FATTY-ACYL-AMINO ACID SYNTHASE_HYDROLASE PM20D1"/>
    <property type="match status" value="1"/>
</dbReference>
<proteinExistence type="inferred from homology"/>
<feature type="binding site" evidence="7">
    <location>
        <position position="215"/>
    </location>
    <ligand>
        <name>Zn(2+)</name>
        <dbReference type="ChEBI" id="CHEBI:29105"/>
        <label>1</label>
    </ligand>
</feature>
<keyword evidence="8" id="KW-0472">Membrane</keyword>
<dbReference type="InParanoid" id="A0A401GWK3"/>
<dbReference type="PROSITE" id="PS00758">
    <property type="entry name" value="ARGE_DAPE_CPG2_1"/>
    <property type="match status" value="1"/>
</dbReference>
<sequence>MSSSNSEKGALLPWSAPHPAHRQRRYRGRRAGWILLAALVSACLCTLARVNVLSVSNPFGYAAAEAELSALCPQVAPLIPVKNREVWESLGETIKTPDFLTRAVDWLGGAVRVATPSFDEMLDVGVDPRWEVFGPFHDYLLGAFPKVHASLEFTKVNTYGLVYVWTGSDASLKPLLLTAHQDVVPVNPDTYDKWVHPPFSGYFDGTRIWGRGSRDDKSGLIGSLSAVEALLERGFKPTRSVVLAFGFDEETSGLHGAYAIGQYLLSTYGENAFAMLVDEGGKFGEEHGGVFARPSIAEKGYIDIRLTVTSPGGHSSIPPAHTTIGILAALLVEYEEHPIEAHLKRDTPVYWHAQCLAAHAPELSPSLRRHLARSVKSDKALRKAQEELFEDHTFEALVGTTQAIDLIDGGVKTNALPENAVAVINHRIATDSSVGAVKERATALFKSVAAGFNLSYTAFGSRITDVDARAYGTLTLTDAFGTALEPAPLTPTGPDAAPFLLLSGSIKATYNDHRALLGDGITVMPSLVSGNTDTRYYWPLTQHIFRYSHTNGGNGTGLEGVHTINEAIPIVDFLEIIRWFTTLILNADESTTL</sequence>
<feature type="binding site" evidence="7">
    <location>
        <position position="180"/>
    </location>
    <ligand>
        <name>Zn(2+)</name>
        <dbReference type="ChEBI" id="CHEBI:29105"/>
        <label>2</label>
    </ligand>
</feature>
<dbReference type="InterPro" id="IPR011650">
    <property type="entry name" value="Peptidase_M20_dimer"/>
</dbReference>
<evidence type="ECO:0000259" key="9">
    <source>
        <dbReference type="Pfam" id="PF07687"/>
    </source>
</evidence>
<keyword evidence="8" id="KW-0812">Transmembrane</keyword>
<name>A0A401GWK3_9APHY</name>
<evidence type="ECO:0000256" key="2">
    <source>
        <dbReference type="ARBA" id="ARBA00022670"/>
    </source>
</evidence>
<dbReference type="Pfam" id="PF07687">
    <property type="entry name" value="M20_dimer"/>
    <property type="match status" value="1"/>
</dbReference>
<dbReference type="FunCoup" id="A0A401GWK3">
    <property type="interactions" value="8"/>
</dbReference>
<dbReference type="Proteomes" id="UP000287166">
    <property type="component" value="Unassembled WGS sequence"/>
</dbReference>
<organism evidence="10 11">
    <name type="scientific">Sparassis crispa</name>
    <dbReference type="NCBI Taxonomy" id="139825"/>
    <lineage>
        <taxon>Eukaryota</taxon>
        <taxon>Fungi</taxon>
        <taxon>Dikarya</taxon>
        <taxon>Basidiomycota</taxon>
        <taxon>Agaricomycotina</taxon>
        <taxon>Agaricomycetes</taxon>
        <taxon>Polyporales</taxon>
        <taxon>Sparassidaceae</taxon>
        <taxon>Sparassis</taxon>
    </lineage>
</organism>
<dbReference type="Gene3D" id="3.40.630.10">
    <property type="entry name" value="Zn peptidases"/>
    <property type="match status" value="1"/>
</dbReference>
<accession>A0A401GWK3</accession>
<dbReference type="GO" id="GO:0046872">
    <property type="term" value="F:metal ion binding"/>
    <property type="evidence" value="ECO:0007669"/>
    <property type="project" value="UniProtKB-KW"/>
</dbReference>
<keyword evidence="4" id="KW-0378">Hydrolase</keyword>